<keyword evidence="3" id="KW-0349">Heme</keyword>
<sequence>MLYDHIRKLLYLFFLHWMEPLPAKENLLSGFSNILSFSNGPHTCVGWQSALFQMKAMVAMLIYYFKLEDMYAEVHTKVMSSLNPLEVGKEELGIQLPVKISLA</sequence>
<dbReference type="InterPro" id="IPR001128">
    <property type="entry name" value="Cyt_P450"/>
</dbReference>
<dbReference type="Proteomes" id="UP000054988">
    <property type="component" value="Unassembled WGS sequence"/>
</dbReference>
<organism evidence="4 5">
    <name type="scientific">Moniliophthora roreri</name>
    <name type="common">Frosty pod rot fungus</name>
    <name type="synonym">Monilia roreri</name>
    <dbReference type="NCBI Taxonomy" id="221103"/>
    <lineage>
        <taxon>Eukaryota</taxon>
        <taxon>Fungi</taxon>
        <taxon>Dikarya</taxon>
        <taxon>Basidiomycota</taxon>
        <taxon>Agaricomycotina</taxon>
        <taxon>Agaricomycetes</taxon>
        <taxon>Agaricomycetidae</taxon>
        <taxon>Agaricales</taxon>
        <taxon>Marasmiineae</taxon>
        <taxon>Marasmiaceae</taxon>
        <taxon>Moniliophthora</taxon>
    </lineage>
</organism>
<dbReference type="InterPro" id="IPR017972">
    <property type="entry name" value="Cyt_P450_CS"/>
</dbReference>
<evidence type="ECO:0000256" key="2">
    <source>
        <dbReference type="ARBA" id="ARBA00023004"/>
    </source>
</evidence>
<evidence type="ECO:0000256" key="3">
    <source>
        <dbReference type="RuleBase" id="RU000461"/>
    </source>
</evidence>
<dbReference type="GO" id="GO:0004497">
    <property type="term" value="F:monooxygenase activity"/>
    <property type="evidence" value="ECO:0007669"/>
    <property type="project" value="UniProtKB-KW"/>
</dbReference>
<evidence type="ECO:0000313" key="4">
    <source>
        <dbReference type="EMBL" id="KTB43853.1"/>
    </source>
</evidence>
<dbReference type="Gene3D" id="1.10.630.10">
    <property type="entry name" value="Cytochrome P450"/>
    <property type="match status" value="1"/>
</dbReference>
<comment type="similarity">
    <text evidence="3">Belongs to the cytochrome P450 family.</text>
</comment>
<keyword evidence="3" id="KW-0503">Monooxygenase</keyword>
<gene>
    <name evidence="4" type="ORF">WG66_3570</name>
</gene>
<protein>
    <recommendedName>
        <fullName evidence="6">Cytochrome p450</fullName>
    </recommendedName>
</protein>
<proteinExistence type="inferred from homology"/>
<dbReference type="PROSITE" id="PS00086">
    <property type="entry name" value="CYTOCHROME_P450"/>
    <property type="match status" value="1"/>
</dbReference>
<dbReference type="EMBL" id="LATX01001063">
    <property type="protein sequence ID" value="KTB43853.1"/>
    <property type="molecule type" value="Genomic_DNA"/>
</dbReference>
<evidence type="ECO:0000256" key="1">
    <source>
        <dbReference type="ARBA" id="ARBA00022723"/>
    </source>
</evidence>
<dbReference type="InterPro" id="IPR036396">
    <property type="entry name" value="Cyt_P450_sf"/>
</dbReference>
<dbReference type="SUPFAM" id="SSF48264">
    <property type="entry name" value="Cytochrome P450"/>
    <property type="match status" value="1"/>
</dbReference>
<keyword evidence="1 3" id="KW-0479">Metal-binding</keyword>
<keyword evidence="3" id="KW-0560">Oxidoreductase</keyword>
<comment type="caution">
    <text evidence="4">The sequence shown here is derived from an EMBL/GenBank/DDBJ whole genome shotgun (WGS) entry which is preliminary data.</text>
</comment>
<evidence type="ECO:0008006" key="6">
    <source>
        <dbReference type="Google" id="ProtNLM"/>
    </source>
</evidence>
<name>A0A0W0G5P7_MONRR</name>
<reference evidence="4 5" key="1">
    <citation type="submission" date="2015-12" db="EMBL/GenBank/DDBJ databases">
        <title>Draft genome sequence of Moniliophthora roreri, the causal agent of frosty pod rot of cacao.</title>
        <authorList>
            <person name="Aime M.C."/>
            <person name="Diaz-Valderrama J.R."/>
            <person name="Kijpornyongpan T."/>
            <person name="Phillips-Mora W."/>
        </authorList>
    </citation>
    <scope>NUCLEOTIDE SEQUENCE [LARGE SCALE GENOMIC DNA]</scope>
    <source>
        <strain evidence="4 5">MCA 2952</strain>
    </source>
</reference>
<keyword evidence="2 3" id="KW-0408">Iron</keyword>
<dbReference type="GO" id="GO:0020037">
    <property type="term" value="F:heme binding"/>
    <property type="evidence" value="ECO:0007669"/>
    <property type="project" value="InterPro"/>
</dbReference>
<evidence type="ECO:0000313" key="5">
    <source>
        <dbReference type="Proteomes" id="UP000054988"/>
    </source>
</evidence>
<accession>A0A0W0G5P7</accession>
<dbReference type="GO" id="GO:0016705">
    <property type="term" value="F:oxidoreductase activity, acting on paired donors, with incorporation or reduction of molecular oxygen"/>
    <property type="evidence" value="ECO:0007669"/>
    <property type="project" value="InterPro"/>
</dbReference>
<dbReference type="AlphaFoldDB" id="A0A0W0G5P7"/>
<dbReference type="GO" id="GO:0005506">
    <property type="term" value="F:iron ion binding"/>
    <property type="evidence" value="ECO:0007669"/>
    <property type="project" value="InterPro"/>
</dbReference>
<dbReference type="Pfam" id="PF00067">
    <property type="entry name" value="p450"/>
    <property type="match status" value="1"/>
</dbReference>